<dbReference type="EMBL" id="FNBI01000002">
    <property type="protein sequence ID" value="SDF15338.1"/>
    <property type="molecule type" value="Genomic_DNA"/>
</dbReference>
<dbReference type="GO" id="GO:0006107">
    <property type="term" value="P:oxaloacetate metabolic process"/>
    <property type="evidence" value="ECO:0007669"/>
    <property type="project" value="TreeGrafter"/>
</dbReference>
<feature type="binding site" evidence="5">
    <location>
        <position position="157"/>
    </location>
    <ligand>
        <name>Mg(2+)</name>
        <dbReference type="ChEBI" id="CHEBI:18420"/>
    </ligand>
</feature>
<dbReference type="InterPro" id="IPR011206">
    <property type="entry name" value="Citrate_lyase_beta/mcl1/mcl2"/>
</dbReference>
<evidence type="ECO:0000256" key="3">
    <source>
        <dbReference type="ARBA" id="ARBA00022723"/>
    </source>
</evidence>
<dbReference type="GO" id="GO:0000287">
    <property type="term" value="F:magnesium ion binding"/>
    <property type="evidence" value="ECO:0007669"/>
    <property type="project" value="TreeGrafter"/>
</dbReference>
<evidence type="ECO:0000256" key="5">
    <source>
        <dbReference type="PIRSR" id="PIRSR015582-2"/>
    </source>
</evidence>
<sequence>MTVSAIELGATLYMPCTRGDLAAALARAAASGLRSAVLCVEDSVHARDVPAALDNLAAVLPVLGAIPLAVFVRPRSAGMLEHILHLDGIGHAAGFVIPKAHADSLPAYLALPLHEGHRLMPTLETREVCDGHEMRRLRDQLLGQQERILALRIGGNDLLQILGARRSATRTVYDGPLGPLIGTLVATFAPWGFELTAPVMENFANPALLAAEVERDLDHGLCAKTAIHPSQVPVIHAALAVPMAQLAEAQAILGEDSPAVFNSAGVMCEPATHARWARRVMARAEAFGTTGAELKIA</sequence>
<dbReference type="PANTHER" id="PTHR32308:SF10">
    <property type="entry name" value="CITRATE LYASE SUBUNIT BETA"/>
    <property type="match status" value="1"/>
</dbReference>
<evidence type="ECO:0000256" key="4">
    <source>
        <dbReference type="ARBA" id="ARBA00022842"/>
    </source>
</evidence>
<accession>A0A1G7IRW7</accession>
<dbReference type="InterPro" id="IPR039480">
    <property type="entry name" value="C-C_Bond_Lyase-like"/>
</dbReference>
<evidence type="ECO:0000313" key="8">
    <source>
        <dbReference type="Proteomes" id="UP000323502"/>
    </source>
</evidence>
<dbReference type="Pfam" id="PF15617">
    <property type="entry name" value="C-C_Bond_Lyase"/>
    <property type="match status" value="1"/>
</dbReference>
<comment type="cofactor">
    <cofactor evidence="1">
        <name>Mg(2+)</name>
        <dbReference type="ChEBI" id="CHEBI:18420"/>
    </cofactor>
</comment>
<evidence type="ECO:0000256" key="1">
    <source>
        <dbReference type="ARBA" id="ARBA00001946"/>
    </source>
</evidence>
<dbReference type="OrthoDB" id="348111at2"/>
<organism evidence="7 8">
    <name type="scientific">Sphingomonas carotinifaciens</name>
    <dbReference type="NCBI Taxonomy" id="1166323"/>
    <lineage>
        <taxon>Bacteria</taxon>
        <taxon>Pseudomonadati</taxon>
        <taxon>Pseudomonadota</taxon>
        <taxon>Alphaproteobacteria</taxon>
        <taxon>Sphingomonadales</taxon>
        <taxon>Sphingomonadaceae</taxon>
        <taxon>Sphingomonas</taxon>
    </lineage>
</organism>
<dbReference type="InterPro" id="IPR015813">
    <property type="entry name" value="Pyrv/PenolPyrv_kinase-like_dom"/>
</dbReference>
<evidence type="ECO:0000256" key="2">
    <source>
        <dbReference type="ARBA" id="ARBA00005568"/>
    </source>
</evidence>
<evidence type="ECO:0000313" key="9">
    <source>
        <dbReference type="Proteomes" id="UP000436801"/>
    </source>
</evidence>
<dbReference type="EMBL" id="WSUT01000005">
    <property type="protein sequence ID" value="MWC44151.1"/>
    <property type="molecule type" value="Genomic_DNA"/>
</dbReference>
<gene>
    <name evidence="6" type="ORF">GQR91_10885</name>
    <name evidence="7" type="ORF">SAMN05216557_102356</name>
</gene>
<reference evidence="6 9" key="2">
    <citation type="submission" date="2019-12" db="EMBL/GenBank/DDBJ databases">
        <authorList>
            <person name="Zheng J."/>
        </authorList>
    </citation>
    <scope>NUCLEOTIDE SEQUENCE [LARGE SCALE GENOMIC DNA]</scope>
    <source>
        <strain evidence="6 9">DSM 27347</strain>
    </source>
</reference>
<proteinExistence type="inferred from homology"/>
<dbReference type="AlphaFoldDB" id="A0A1G7IRW7"/>
<comment type="similarity">
    <text evidence="2">Belongs to the HpcH/HpaI aldolase family.</text>
</comment>
<protein>
    <submittedName>
        <fullName evidence="7">Citrate lyase beta subunit</fullName>
    </submittedName>
</protein>
<keyword evidence="3 5" id="KW-0479">Metal-binding</keyword>
<dbReference type="PANTHER" id="PTHR32308">
    <property type="entry name" value="LYASE BETA SUBUNIT, PUTATIVE (AFU_ORTHOLOGUE AFUA_4G13030)-RELATED"/>
    <property type="match status" value="1"/>
</dbReference>
<dbReference type="Proteomes" id="UP000436801">
    <property type="component" value="Unassembled WGS sequence"/>
</dbReference>
<keyword evidence="7" id="KW-0456">Lyase</keyword>
<dbReference type="PIRSF" id="PIRSF015582">
    <property type="entry name" value="Cit_lyase_B"/>
    <property type="match status" value="1"/>
</dbReference>
<dbReference type="SUPFAM" id="SSF51621">
    <property type="entry name" value="Phosphoenolpyruvate/pyruvate domain"/>
    <property type="match status" value="1"/>
</dbReference>
<name>A0A1G7IRW7_9SPHN</name>
<keyword evidence="8" id="KW-1185">Reference proteome</keyword>
<dbReference type="RefSeq" id="WP_149681745.1">
    <property type="nucleotide sequence ID" value="NZ_FNBI01000002.1"/>
</dbReference>
<keyword evidence="4 5" id="KW-0460">Magnesium</keyword>
<dbReference type="Gene3D" id="3.20.20.60">
    <property type="entry name" value="Phosphoenolpyruvate-binding domains"/>
    <property type="match status" value="1"/>
</dbReference>
<dbReference type="InterPro" id="IPR040442">
    <property type="entry name" value="Pyrv_kinase-like_dom_sf"/>
</dbReference>
<dbReference type="GO" id="GO:0016829">
    <property type="term" value="F:lyase activity"/>
    <property type="evidence" value="ECO:0007669"/>
    <property type="project" value="UniProtKB-KW"/>
</dbReference>
<evidence type="ECO:0000313" key="6">
    <source>
        <dbReference type="EMBL" id="MWC44151.1"/>
    </source>
</evidence>
<dbReference type="Proteomes" id="UP000323502">
    <property type="component" value="Unassembled WGS sequence"/>
</dbReference>
<evidence type="ECO:0000313" key="7">
    <source>
        <dbReference type="EMBL" id="SDF15338.1"/>
    </source>
</evidence>
<reference evidence="7 8" key="1">
    <citation type="submission" date="2016-10" db="EMBL/GenBank/DDBJ databases">
        <authorList>
            <person name="Varghese N."/>
            <person name="Submissions S."/>
        </authorList>
    </citation>
    <scope>NUCLEOTIDE SEQUENCE [LARGE SCALE GENOMIC DNA]</scope>
    <source>
        <strain evidence="7 8">S7-754</strain>
    </source>
</reference>